<organism evidence="9 10">
    <name type="scientific">Roseburia intestinalis</name>
    <dbReference type="NCBI Taxonomy" id="166486"/>
    <lineage>
        <taxon>Bacteria</taxon>
        <taxon>Bacillati</taxon>
        <taxon>Bacillota</taxon>
        <taxon>Clostridia</taxon>
        <taxon>Lachnospirales</taxon>
        <taxon>Lachnospiraceae</taxon>
        <taxon>Roseburia</taxon>
    </lineage>
</organism>
<comment type="similarity">
    <text evidence="1">Belongs to the RecJ family.</text>
</comment>
<dbReference type="RefSeq" id="WP_055195949.1">
    <property type="nucleotide sequence ID" value="NZ_CABIYH010000037.1"/>
</dbReference>
<gene>
    <name evidence="9" type="primary">recJ</name>
    <name evidence="9" type="ORF">ERS852572_03472</name>
</gene>
<evidence type="ECO:0000259" key="8">
    <source>
        <dbReference type="Pfam" id="PF17768"/>
    </source>
</evidence>
<feature type="domain" description="DHHA1" evidence="7">
    <location>
        <begin position="353"/>
        <end position="446"/>
    </location>
</feature>
<evidence type="ECO:0000256" key="2">
    <source>
        <dbReference type="ARBA" id="ARBA00019841"/>
    </source>
</evidence>
<dbReference type="Pfam" id="PF17768">
    <property type="entry name" value="RecJ_OB"/>
    <property type="match status" value="1"/>
</dbReference>
<keyword evidence="3" id="KW-0540">Nuclease</keyword>
<dbReference type="AlphaFoldDB" id="A0A173VVQ5"/>
<dbReference type="PaxDb" id="166486-ERS852572_03472"/>
<dbReference type="InterPro" id="IPR003156">
    <property type="entry name" value="DHHA1_dom"/>
</dbReference>
<dbReference type="InterPro" id="IPR001667">
    <property type="entry name" value="DDH_dom"/>
</dbReference>
<dbReference type="InterPro" id="IPR041122">
    <property type="entry name" value="RecJ_OB"/>
</dbReference>
<evidence type="ECO:0000313" key="10">
    <source>
        <dbReference type="Proteomes" id="UP000095350"/>
    </source>
</evidence>
<dbReference type="STRING" id="166486.ERS852572_03472"/>
<feature type="domain" description="RecJ OB" evidence="8">
    <location>
        <begin position="459"/>
        <end position="582"/>
    </location>
</feature>
<evidence type="ECO:0000313" key="9">
    <source>
        <dbReference type="EMBL" id="CUN30247.1"/>
    </source>
</evidence>
<protein>
    <recommendedName>
        <fullName evidence="2">Single-stranded-DNA-specific exonuclease RecJ</fullName>
    </recommendedName>
</protein>
<dbReference type="GO" id="GO:0006281">
    <property type="term" value="P:DNA repair"/>
    <property type="evidence" value="ECO:0007669"/>
    <property type="project" value="InterPro"/>
</dbReference>
<dbReference type="InterPro" id="IPR051673">
    <property type="entry name" value="SSDNA_exonuclease_RecJ"/>
</dbReference>
<dbReference type="PANTHER" id="PTHR30255">
    <property type="entry name" value="SINGLE-STRANDED-DNA-SPECIFIC EXONUCLEASE RECJ"/>
    <property type="match status" value="1"/>
</dbReference>
<evidence type="ECO:0000256" key="3">
    <source>
        <dbReference type="ARBA" id="ARBA00022722"/>
    </source>
</evidence>
<dbReference type="PANTHER" id="PTHR30255:SF2">
    <property type="entry name" value="SINGLE-STRANDED-DNA-SPECIFIC EXONUCLEASE RECJ"/>
    <property type="match status" value="1"/>
</dbReference>
<evidence type="ECO:0000259" key="7">
    <source>
        <dbReference type="Pfam" id="PF02272"/>
    </source>
</evidence>
<dbReference type="GO" id="GO:0003676">
    <property type="term" value="F:nucleic acid binding"/>
    <property type="evidence" value="ECO:0007669"/>
    <property type="project" value="InterPro"/>
</dbReference>
<evidence type="ECO:0000256" key="4">
    <source>
        <dbReference type="ARBA" id="ARBA00022801"/>
    </source>
</evidence>
<dbReference type="Pfam" id="PF02272">
    <property type="entry name" value="DHHA1"/>
    <property type="match status" value="1"/>
</dbReference>
<dbReference type="GO" id="GO:0008409">
    <property type="term" value="F:5'-3' exonuclease activity"/>
    <property type="evidence" value="ECO:0007669"/>
    <property type="project" value="InterPro"/>
</dbReference>
<sequence length="585" mass="65534">MEKWFVINKGADFAGIAKRFGISPVTARLIRNREVMGDEEIARYLKGGIGELYDPHLLLDSDRLTDILVQKISEQKKIRVIGDYDIDGVMSTYILYKGITRCGGSVDFQIPDRMKDGYGINDHLIEQADEAGIDTIITCDNGIAAIGEIAHAKSLGMTVLVTDHHEIPYTEERGERHYKRSEADAIVNPKQMECTYPYKNLCGAAVAWKVIQILYEKCDIAVEESYDFLENVAFATVGDVMDLTDENRILVREGLKRIHTTMNPGMRALILQNKLEPEQISSYHFGFVLGPCINASGRLETAKIALNLFLQEDVKKASEIAAELVDLNAQRKDMTAEGVELAMQQVEEGNTGEKVLVVYLPDVHESLAGIIAGRIREACHKPTFVLTKSEDGVKGSGRSIEAYSMYEELCKCQELFTKFGGHPMAAGLSLPEANVEIFREKINACCGLTEEDFIPKIKIDIPMPVDYPDIPLVNELLLLEPFGKANVKPQFADKNLGIDRAVVVGKNQNVLKLTLKTERGKSISAVYFGDVEEFREYYGRKYGENEVQQAFLGRTNAIRMSVVYYPEINRYQGNESIQIVIKNYQ</sequence>
<accession>A0A173VVQ5</accession>
<dbReference type="SUPFAM" id="SSF64182">
    <property type="entry name" value="DHH phosphoesterases"/>
    <property type="match status" value="1"/>
</dbReference>
<dbReference type="EMBL" id="CYXZ01000037">
    <property type="protein sequence ID" value="CUN30247.1"/>
    <property type="molecule type" value="Genomic_DNA"/>
</dbReference>
<name>A0A173VVQ5_9FIRM</name>
<dbReference type="InterPro" id="IPR038763">
    <property type="entry name" value="DHH_sf"/>
</dbReference>
<feature type="domain" description="DDH" evidence="6">
    <location>
        <begin position="77"/>
        <end position="230"/>
    </location>
</feature>
<dbReference type="NCBIfam" id="TIGR00644">
    <property type="entry name" value="recJ"/>
    <property type="match status" value="1"/>
</dbReference>
<dbReference type="OrthoDB" id="9809852at2"/>
<dbReference type="Proteomes" id="UP000095350">
    <property type="component" value="Unassembled WGS sequence"/>
</dbReference>
<dbReference type="InterPro" id="IPR004610">
    <property type="entry name" value="RecJ"/>
</dbReference>
<dbReference type="Gene3D" id="3.10.310.30">
    <property type="match status" value="1"/>
</dbReference>
<reference evidence="9 10" key="1">
    <citation type="submission" date="2015-09" db="EMBL/GenBank/DDBJ databases">
        <authorList>
            <consortium name="Pathogen Informatics"/>
        </authorList>
    </citation>
    <scope>NUCLEOTIDE SEQUENCE [LARGE SCALE GENOMIC DNA]</scope>
    <source>
        <strain evidence="9 10">2789STDY5834960</strain>
    </source>
</reference>
<dbReference type="GO" id="GO:0006310">
    <property type="term" value="P:DNA recombination"/>
    <property type="evidence" value="ECO:0007669"/>
    <property type="project" value="InterPro"/>
</dbReference>
<evidence type="ECO:0000256" key="1">
    <source>
        <dbReference type="ARBA" id="ARBA00005915"/>
    </source>
</evidence>
<keyword evidence="5 9" id="KW-0269">Exonuclease</keyword>
<evidence type="ECO:0000259" key="6">
    <source>
        <dbReference type="Pfam" id="PF01368"/>
    </source>
</evidence>
<dbReference type="Pfam" id="PF01368">
    <property type="entry name" value="DHH"/>
    <property type="match status" value="1"/>
</dbReference>
<evidence type="ECO:0000256" key="5">
    <source>
        <dbReference type="ARBA" id="ARBA00022839"/>
    </source>
</evidence>
<proteinExistence type="inferred from homology"/>
<dbReference type="Gene3D" id="3.90.1640.30">
    <property type="match status" value="1"/>
</dbReference>
<keyword evidence="4 9" id="KW-0378">Hydrolase</keyword>